<proteinExistence type="predicted"/>
<keyword evidence="2" id="KW-1185">Reference proteome</keyword>
<dbReference type="OrthoDB" id="41238at2759"/>
<gene>
    <name evidence="1" type="ORF">UCRPA7_6208</name>
</gene>
<protein>
    <submittedName>
        <fullName evidence="1">Putative gnat family protein</fullName>
    </submittedName>
</protein>
<sequence>MTSCFNVPINLSRLENDRLKLVPLKDNLEEWGAAWVEDGIRNSKTYDWLTYGPFASGAEYVLWYNDNCRNDTSTLLLAILLKAGTVTRRDPVTGETASAEIADGTFAGLCGIVSQPERATMDMGQLLVSSFQRTFEDWG</sequence>
<dbReference type="KEGG" id="tmn:UCRPA7_6208"/>
<dbReference type="Gene3D" id="3.40.630.30">
    <property type="match status" value="1"/>
</dbReference>
<dbReference type="AlphaFoldDB" id="R8BG66"/>
<dbReference type="RefSeq" id="XP_007916938.1">
    <property type="nucleotide sequence ID" value="XM_007918747.1"/>
</dbReference>
<accession>R8BG66</accession>
<evidence type="ECO:0000313" key="1">
    <source>
        <dbReference type="EMBL" id="EON98284.1"/>
    </source>
</evidence>
<dbReference type="HOGENOM" id="CLU_1846492_0_0_1"/>
<dbReference type="GeneID" id="19326840"/>
<dbReference type="Proteomes" id="UP000014074">
    <property type="component" value="Unassembled WGS sequence"/>
</dbReference>
<evidence type="ECO:0000313" key="2">
    <source>
        <dbReference type="Proteomes" id="UP000014074"/>
    </source>
</evidence>
<organism evidence="1 2">
    <name type="scientific">Phaeoacremonium minimum (strain UCR-PA7)</name>
    <name type="common">Esca disease fungus</name>
    <name type="synonym">Togninia minima</name>
    <dbReference type="NCBI Taxonomy" id="1286976"/>
    <lineage>
        <taxon>Eukaryota</taxon>
        <taxon>Fungi</taxon>
        <taxon>Dikarya</taxon>
        <taxon>Ascomycota</taxon>
        <taxon>Pezizomycotina</taxon>
        <taxon>Sordariomycetes</taxon>
        <taxon>Sordariomycetidae</taxon>
        <taxon>Togniniales</taxon>
        <taxon>Togniniaceae</taxon>
        <taxon>Phaeoacremonium</taxon>
    </lineage>
</organism>
<reference evidence="2" key="1">
    <citation type="journal article" date="2013" name="Genome Announc.">
        <title>Draft genome sequence of the ascomycete Phaeoacremonium aleophilum strain UCR-PA7, a causal agent of the esca disease complex in grapevines.</title>
        <authorList>
            <person name="Blanco-Ulate B."/>
            <person name="Rolshausen P."/>
            <person name="Cantu D."/>
        </authorList>
    </citation>
    <scope>NUCLEOTIDE SEQUENCE [LARGE SCALE GENOMIC DNA]</scope>
    <source>
        <strain evidence="2">UCR-PA7</strain>
    </source>
</reference>
<dbReference type="EMBL" id="KB933223">
    <property type="protein sequence ID" value="EON98284.1"/>
    <property type="molecule type" value="Genomic_DNA"/>
</dbReference>
<name>R8BG66_PHAM7</name>